<dbReference type="RefSeq" id="WP_119859085.1">
    <property type="nucleotide sequence ID" value="NZ_QYYD01000036.1"/>
</dbReference>
<dbReference type="OrthoDB" id="9772423at2"/>
<protein>
    <recommendedName>
        <fullName evidence="4">Homoserine O-succinyltransferase</fullName>
        <shortName evidence="4">HST</shortName>
        <ecNumber evidence="4">2.3.1.46</ecNumber>
    </recommendedName>
    <alternativeName>
        <fullName evidence="4">Homoserine transsuccinylase</fullName>
        <shortName evidence="4">HTS</shortName>
    </alternativeName>
</protein>
<dbReference type="PANTHER" id="PTHR20919:SF0">
    <property type="entry name" value="HOMOSERINE O-SUCCINYLTRANSFERASE"/>
    <property type="match status" value="1"/>
</dbReference>
<name>A0A418UY33_RHOPL</name>
<feature type="site" description="Important for acyl-CoA specificity" evidence="4">
    <location>
        <position position="112"/>
    </location>
</feature>
<dbReference type="Pfam" id="PF04204">
    <property type="entry name" value="HTS"/>
    <property type="match status" value="1"/>
</dbReference>
<dbReference type="GO" id="GO:0005737">
    <property type="term" value="C:cytoplasm"/>
    <property type="evidence" value="ECO:0007669"/>
    <property type="project" value="UniProtKB-SubCell"/>
</dbReference>
<accession>A0A418UY33</accession>
<feature type="binding site" evidence="4">
    <location>
        <position position="194"/>
    </location>
    <ligand>
        <name>substrate</name>
    </ligand>
</feature>
<comment type="pathway">
    <text evidence="4">Amino-acid biosynthesis; L-methionine biosynthesis via de novo pathway; O-succinyl-L-homoserine from L-homoserine: step 1/1.</text>
</comment>
<feature type="active site" evidence="4">
    <location>
        <position position="239"/>
    </location>
</feature>
<feature type="binding site" evidence="4">
    <location>
        <position position="251"/>
    </location>
    <ligand>
        <name>substrate</name>
    </ligand>
</feature>
<dbReference type="GO" id="GO:0009086">
    <property type="term" value="P:methionine biosynthetic process"/>
    <property type="evidence" value="ECO:0007669"/>
    <property type="project" value="UniProtKB-UniRule"/>
</dbReference>
<organism evidence="6 7">
    <name type="scientific">Rhodopseudomonas palustris</name>
    <dbReference type="NCBI Taxonomy" id="1076"/>
    <lineage>
        <taxon>Bacteria</taxon>
        <taxon>Pseudomonadati</taxon>
        <taxon>Pseudomonadota</taxon>
        <taxon>Alphaproteobacteria</taxon>
        <taxon>Hyphomicrobiales</taxon>
        <taxon>Nitrobacteraceae</taxon>
        <taxon>Rhodopseudomonas</taxon>
    </lineage>
</organism>
<dbReference type="NCBIfam" id="NF003776">
    <property type="entry name" value="PRK05368.1-3"/>
    <property type="match status" value="1"/>
</dbReference>
<evidence type="ECO:0000256" key="4">
    <source>
        <dbReference type="HAMAP-Rule" id="MF_00295"/>
    </source>
</evidence>
<feature type="binding site" evidence="4">
    <location>
        <position position="166"/>
    </location>
    <ligand>
        <name>substrate</name>
    </ligand>
</feature>
<dbReference type="EC" id="2.3.1.46" evidence="4"/>
<keyword evidence="1 4" id="KW-0028">Amino-acid biosynthesis</keyword>
<sequence>MTLLFDKIEIGEQTSLVPDCAPAGTEDARPKSRVLEIGLVNNMSDAALRATERQFQRLLKGGAGEQPVRLHCFALPSVPRAAATRQRLASLYTDVAELNQLRLDGLIVTGAEPRAASLQHEPYWDEMRALIDWAAANTRSTIWSCLAAHAAVLHLDGIERQRLQRKCSGVYACQQRGDDALLADLPAQARVPHSRLNDLPADKLSAAGYTVLTHARGAGVDIFARQDRSRFVFFQGHPEYDPVSLQREYLRDIGRFLAGERENYPDIPVDYFDAATERGLLAFRAEAEAGRDPAQIAKLPPLAMREDIPTAIEATAKTLFSNWLTSLAQ</sequence>
<dbReference type="GO" id="GO:0008899">
    <property type="term" value="F:homoserine O-succinyltransferase activity"/>
    <property type="evidence" value="ECO:0007669"/>
    <property type="project" value="UniProtKB-EC"/>
</dbReference>
<dbReference type="GO" id="GO:0004414">
    <property type="term" value="F:homoserine O-acetyltransferase activity"/>
    <property type="evidence" value="ECO:0007669"/>
    <property type="project" value="UniProtKB-UniRule"/>
</dbReference>
<evidence type="ECO:0000256" key="3">
    <source>
        <dbReference type="ARBA" id="ARBA00023315"/>
    </source>
</evidence>
<comment type="catalytic activity">
    <reaction evidence="4">
        <text>L-homoserine + succinyl-CoA = O-succinyl-L-homoserine + CoA</text>
        <dbReference type="Rhea" id="RHEA:22008"/>
        <dbReference type="ChEBI" id="CHEBI:57287"/>
        <dbReference type="ChEBI" id="CHEBI:57292"/>
        <dbReference type="ChEBI" id="CHEBI:57476"/>
        <dbReference type="ChEBI" id="CHEBI:57661"/>
        <dbReference type="EC" id="2.3.1.46"/>
    </reaction>
</comment>
<dbReference type="EMBL" id="QYYD01000036">
    <property type="protein sequence ID" value="RJF66610.1"/>
    <property type="molecule type" value="Genomic_DNA"/>
</dbReference>
<dbReference type="SUPFAM" id="SSF52317">
    <property type="entry name" value="Class I glutamine amidotransferase-like"/>
    <property type="match status" value="1"/>
</dbReference>
<comment type="subcellular location">
    <subcellularLocation>
        <location evidence="4">Cytoplasm</location>
    </subcellularLocation>
</comment>
<feature type="active site" description="Proton acceptor" evidence="4">
    <location>
        <position position="237"/>
    </location>
</feature>
<comment type="function">
    <text evidence="4">Transfers a succinyl group from succinyl-CoA to L-homoserine, forming succinyl-L-homoserine.</text>
</comment>
<dbReference type="InterPro" id="IPR033752">
    <property type="entry name" value="MetA_family"/>
</dbReference>
<keyword evidence="2 4" id="KW-0808">Transferase</keyword>
<dbReference type="AlphaFoldDB" id="A0A418UY33"/>
<feature type="site" description="Important for acyl-CoA specificity" evidence="4">
    <location>
        <position position="146"/>
    </location>
</feature>
<feature type="site" description="Important for substrate specificity" evidence="4">
    <location>
        <position position="194"/>
    </location>
</feature>
<dbReference type="UniPathway" id="UPA00051">
    <property type="reaction ID" value="UER00075"/>
</dbReference>
<dbReference type="Gene3D" id="3.40.50.880">
    <property type="match status" value="1"/>
</dbReference>
<proteinExistence type="inferred from homology"/>
<dbReference type="PANTHER" id="PTHR20919">
    <property type="entry name" value="HOMOSERINE O-SUCCINYLTRANSFERASE"/>
    <property type="match status" value="1"/>
</dbReference>
<evidence type="ECO:0000256" key="2">
    <source>
        <dbReference type="ARBA" id="ARBA00022679"/>
    </source>
</evidence>
<comment type="caution">
    <text evidence="6">The sequence shown here is derived from an EMBL/GenBank/DDBJ whole genome shotgun (WGS) entry which is preliminary data.</text>
</comment>
<dbReference type="HAMAP" id="MF_00295">
    <property type="entry name" value="MetA_acyltransf"/>
    <property type="match status" value="1"/>
</dbReference>
<evidence type="ECO:0000313" key="7">
    <source>
        <dbReference type="Proteomes" id="UP000285523"/>
    </source>
</evidence>
<evidence type="ECO:0000313" key="6">
    <source>
        <dbReference type="EMBL" id="RJF66610.1"/>
    </source>
</evidence>
<feature type="active site" description="Acyl-thioester intermediate" evidence="4 5">
    <location>
        <position position="145"/>
    </location>
</feature>
<reference evidence="6 7" key="1">
    <citation type="submission" date="2018-09" db="EMBL/GenBank/DDBJ databases">
        <title>Draft genome sequence of Rhodopseudomonas palustris 2.1.18.</title>
        <authorList>
            <person name="Robertson S.L."/>
            <person name="Meyer T.E."/>
            <person name="Kyndt J.A."/>
        </authorList>
    </citation>
    <scope>NUCLEOTIDE SEQUENCE [LARGE SCALE GENOMIC DNA]</scope>
    <source>
        <strain evidence="6 7">2.1.18</strain>
    </source>
</reference>
<keyword evidence="3 4" id="KW-0012">Acyltransferase</keyword>
<comment type="caution">
    <text evidence="4">Lacks conserved residue(s) required for the propagation of feature annotation.</text>
</comment>
<dbReference type="Proteomes" id="UP000285523">
    <property type="component" value="Unassembled WGS sequence"/>
</dbReference>
<gene>
    <name evidence="4" type="primary">metAS</name>
    <name evidence="6" type="ORF">D4Q52_23960</name>
</gene>
<dbReference type="InterPro" id="IPR029062">
    <property type="entry name" value="Class_I_gatase-like"/>
</dbReference>
<keyword evidence="4" id="KW-0486">Methionine biosynthesis</keyword>
<comment type="similarity">
    <text evidence="4">Belongs to the MetA family.</text>
</comment>
<evidence type="ECO:0000256" key="5">
    <source>
        <dbReference type="PIRSR" id="PIRSR000450-1"/>
    </source>
</evidence>
<keyword evidence="4" id="KW-0963">Cytoplasm</keyword>
<evidence type="ECO:0000256" key="1">
    <source>
        <dbReference type="ARBA" id="ARBA00022605"/>
    </source>
</evidence>